<protein>
    <submittedName>
        <fullName evidence="2">Uncharacterized protein</fullName>
    </submittedName>
</protein>
<keyword evidence="4" id="KW-1185">Reference proteome</keyword>
<evidence type="ECO:0000313" key="3">
    <source>
        <dbReference type="EMBL" id="QEV39008.1"/>
    </source>
</evidence>
<dbReference type="Proteomes" id="UP000031526">
    <property type="component" value="Chromosome"/>
</dbReference>
<evidence type="ECO:0000256" key="1">
    <source>
        <dbReference type="SAM" id="MobiDB-lite"/>
    </source>
</evidence>
<accession>A0A0B5DGZ7</accession>
<evidence type="ECO:0000313" key="5">
    <source>
        <dbReference type="Proteomes" id="UP000325763"/>
    </source>
</evidence>
<reference evidence="2 4" key="2">
    <citation type="journal article" date="2016" name="Appl. Microbiol. Biotechnol.">
        <title>Exploiting the genome sequence of Streptomyces nodosus for enhanced antibiotic production.</title>
        <authorList>
            <person name="Sweeney P."/>
            <person name="Murphy C.D."/>
            <person name="Caffrey P."/>
        </authorList>
    </citation>
    <scope>NUCLEOTIDE SEQUENCE [LARGE SCALE GENOMIC DNA]</scope>
    <source>
        <strain evidence="2 4">ATCC 14899</strain>
    </source>
</reference>
<feature type="region of interest" description="Disordered" evidence="1">
    <location>
        <begin position="1"/>
        <end position="36"/>
    </location>
</feature>
<reference evidence="4" key="1">
    <citation type="submission" date="2014-09" db="EMBL/GenBank/DDBJ databases">
        <title>Sequence of the Streptomyces nodosus genome.</title>
        <authorList>
            <person name="Sweeney P."/>
            <person name="Stephens N."/>
            <person name="Murphy C."/>
            <person name="Caffrey P."/>
        </authorList>
    </citation>
    <scope>NUCLEOTIDE SEQUENCE [LARGE SCALE GENOMIC DNA]</scope>
    <source>
        <strain evidence="4">ATCC 14899</strain>
    </source>
</reference>
<evidence type="ECO:0000313" key="4">
    <source>
        <dbReference type="Proteomes" id="UP000031526"/>
    </source>
</evidence>
<dbReference type="EMBL" id="CP009313">
    <property type="protein sequence ID" value="AJE40445.1"/>
    <property type="molecule type" value="Genomic_DNA"/>
</dbReference>
<dbReference type="HOGENOM" id="CLU_1531724_0_0_11"/>
<dbReference type="Proteomes" id="UP000325763">
    <property type="component" value="Chromosome"/>
</dbReference>
<dbReference type="EMBL" id="CP023747">
    <property type="protein sequence ID" value="QEV39008.1"/>
    <property type="molecule type" value="Genomic_DNA"/>
</dbReference>
<sequence length="175" mass="19117">MLDTEPPVHPSPTKSRHPHLNGPTTPAGPAPAPEAQPLLPRRRISSHRAVVHDHEGLQVRCGLLQRVGADIGQTDLVHANQVPHIGDARVTQKDIGAAGERLNLLLREGLQTGGRVARSHRRDLAPAVLLEQLTGRSGTVDGDRLDDSVKADLRSLYFRPAHPYWVTAERPQSTR</sequence>
<dbReference type="AlphaFoldDB" id="A0A0B5DGZ7"/>
<gene>
    <name evidence="3" type="ORF">CP978_10925</name>
    <name evidence="2" type="ORF">SNOD_10590</name>
</gene>
<evidence type="ECO:0000313" key="2">
    <source>
        <dbReference type="EMBL" id="AJE40445.1"/>
    </source>
</evidence>
<organism evidence="2 4">
    <name type="scientific">Streptomyces nodosus</name>
    <dbReference type="NCBI Taxonomy" id="40318"/>
    <lineage>
        <taxon>Bacteria</taxon>
        <taxon>Bacillati</taxon>
        <taxon>Actinomycetota</taxon>
        <taxon>Actinomycetes</taxon>
        <taxon>Kitasatosporales</taxon>
        <taxon>Streptomycetaceae</taxon>
        <taxon>Streptomyces</taxon>
    </lineage>
</organism>
<name>A0A0B5DGZ7_9ACTN</name>
<reference evidence="3 5" key="3">
    <citation type="submission" date="2017-09" db="EMBL/GenBank/DDBJ databases">
        <title>Streptomyces genome completion.</title>
        <authorList>
            <person name="Lee N."/>
            <person name="Cho B.-K."/>
        </authorList>
    </citation>
    <scope>NUCLEOTIDE SEQUENCE [LARGE SCALE GENOMIC DNA]</scope>
    <source>
        <strain evidence="3 5">ATCC 14899</strain>
    </source>
</reference>
<dbReference type="KEGG" id="snq:CP978_10925"/>
<proteinExistence type="predicted"/>